<dbReference type="EMBL" id="JBHUMZ010000019">
    <property type="protein sequence ID" value="MFD2638665.1"/>
    <property type="molecule type" value="Genomic_DNA"/>
</dbReference>
<reference evidence="2" key="1">
    <citation type="journal article" date="2019" name="Int. J. Syst. Evol. Microbiol.">
        <title>The Global Catalogue of Microorganisms (GCM) 10K type strain sequencing project: providing services to taxonomists for standard genome sequencing and annotation.</title>
        <authorList>
            <consortium name="The Broad Institute Genomics Platform"/>
            <consortium name="The Broad Institute Genome Sequencing Center for Infectious Disease"/>
            <person name="Wu L."/>
            <person name="Ma J."/>
        </authorList>
    </citation>
    <scope>NUCLEOTIDE SEQUENCE [LARGE SCALE GENOMIC DNA]</scope>
    <source>
        <strain evidence="2">TISTR 1571</strain>
    </source>
</reference>
<organism evidence="1 2">
    <name type="scientific">Piscibacillus salipiscarius</name>
    <dbReference type="NCBI Taxonomy" id="299480"/>
    <lineage>
        <taxon>Bacteria</taxon>
        <taxon>Bacillati</taxon>
        <taxon>Bacillota</taxon>
        <taxon>Bacilli</taxon>
        <taxon>Bacillales</taxon>
        <taxon>Bacillaceae</taxon>
        <taxon>Piscibacillus</taxon>
    </lineage>
</organism>
<gene>
    <name evidence="1" type="ORF">ACFSW4_07310</name>
</gene>
<dbReference type="RefSeq" id="WP_377328401.1">
    <property type="nucleotide sequence ID" value="NZ_JBHUMZ010000019.1"/>
</dbReference>
<proteinExistence type="predicted"/>
<accession>A0ABW5QAM4</accession>
<name>A0ABW5QAM4_9BACI</name>
<evidence type="ECO:0000313" key="1">
    <source>
        <dbReference type="EMBL" id="MFD2638665.1"/>
    </source>
</evidence>
<keyword evidence="2" id="KW-1185">Reference proteome</keyword>
<evidence type="ECO:0000313" key="2">
    <source>
        <dbReference type="Proteomes" id="UP001597452"/>
    </source>
</evidence>
<sequence length="157" mass="18114">MKKNVITAVVILSVLGLYIYVQAEKHTTIGELVDERVDDSLTFKQLSVEVFREGKNSSQFSRPIKGFSISDESFIQELIGKIDSTEVKQTNELSMQTRFRLVFTYQKEIEENHYSNQTFFIEVGTDRLIMDRVYDIEGGPNPVDIITDMLKAEGYEW</sequence>
<dbReference type="Proteomes" id="UP001597452">
    <property type="component" value="Unassembled WGS sequence"/>
</dbReference>
<comment type="caution">
    <text evidence="1">The sequence shown here is derived from an EMBL/GenBank/DDBJ whole genome shotgun (WGS) entry which is preliminary data.</text>
</comment>
<protein>
    <submittedName>
        <fullName evidence="1">Uncharacterized protein</fullName>
    </submittedName>
</protein>